<evidence type="ECO:0000313" key="6">
    <source>
        <dbReference type="EMBL" id="GAA0161463.1"/>
    </source>
</evidence>
<dbReference type="PANTHER" id="PTHR23291">
    <property type="entry name" value="BAX INHIBITOR-RELATED"/>
    <property type="match status" value="1"/>
</dbReference>
<reference evidence="6 7" key="1">
    <citation type="submission" date="2024-01" db="EMBL/GenBank/DDBJ databases">
        <title>The complete chloroplast genome sequence of Lithospermum erythrorhizon: insights into the phylogenetic relationship among Boraginaceae species and the maternal lineages of purple gromwells.</title>
        <authorList>
            <person name="Okada T."/>
            <person name="Watanabe K."/>
        </authorList>
    </citation>
    <scope>NUCLEOTIDE SEQUENCE [LARGE SCALE GENOMIC DNA]</scope>
</reference>
<dbReference type="InterPro" id="IPR006214">
    <property type="entry name" value="Bax_inhibitor_1-related"/>
</dbReference>
<comment type="subcellular location">
    <subcellularLocation>
        <location evidence="1">Membrane</location>
        <topology evidence="1">Multi-pass membrane protein</topology>
    </subcellularLocation>
</comment>
<keyword evidence="7" id="KW-1185">Reference proteome</keyword>
<comment type="caution">
    <text evidence="6">The sequence shown here is derived from an EMBL/GenBank/DDBJ whole genome shotgun (WGS) entry which is preliminary data.</text>
</comment>
<protein>
    <submittedName>
        <fullName evidence="6">Ion channel</fullName>
    </submittedName>
</protein>
<keyword evidence="2 5" id="KW-0812">Transmembrane</keyword>
<keyword evidence="3 5" id="KW-1133">Transmembrane helix</keyword>
<comment type="similarity">
    <text evidence="5">Belongs to the BI1 family.</text>
</comment>
<evidence type="ECO:0000256" key="2">
    <source>
        <dbReference type="ARBA" id="ARBA00022692"/>
    </source>
</evidence>
<gene>
    <name evidence="6" type="ORF">LIER_39233</name>
</gene>
<accession>A0AAV3QFZ9</accession>
<organism evidence="6 7">
    <name type="scientific">Lithospermum erythrorhizon</name>
    <name type="common">Purple gromwell</name>
    <name type="synonym">Lithospermum officinale var. erythrorhizon</name>
    <dbReference type="NCBI Taxonomy" id="34254"/>
    <lineage>
        <taxon>Eukaryota</taxon>
        <taxon>Viridiplantae</taxon>
        <taxon>Streptophyta</taxon>
        <taxon>Embryophyta</taxon>
        <taxon>Tracheophyta</taxon>
        <taxon>Spermatophyta</taxon>
        <taxon>Magnoliopsida</taxon>
        <taxon>eudicotyledons</taxon>
        <taxon>Gunneridae</taxon>
        <taxon>Pentapetalae</taxon>
        <taxon>asterids</taxon>
        <taxon>lamiids</taxon>
        <taxon>Boraginales</taxon>
        <taxon>Boraginaceae</taxon>
        <taxon>Boraginoideae</taxon>
        <taxon>Lithospermeae</taxon>
        <taxon>Lithospermum</taxon>
    </lineage>
</organism>
<dbReference type="GO" id="GO:0016020">
    <property type="term" value="C:membrane"/>
    <property type="evidence" value="ECO:0007669"/>
    <property type="project" value="UniProtKB-SubCell"/>
</dbReference>
<feature type="transmembrane region" description="Helical" evidence="5">
    <location>
        <begin position="37"/>
        <end position="58"/>
    </location>
</feature>
<sequence>MNMNPVSMKNSSNIENGQLYPNMIENPQLRWGFIRKVYSIIAIQVLITIGVSAFMFFSPPIKGFIRTWPGIGTIMAVFIFTLIISCTMTCWGRRHPWNYIMMFIFTAGMAFLIGCICAYKQGETVLVGAGLTAIVTVALTIYTFWAASRGKDFSFLAPFLMCALIILIAFAFLRMFFPFGGTMSVVYGCIGSLVFSGFIIYDTDNLIKRFSYDEYVAAAVTLYIDILNLYSCILGAMDAAD</sequence>
<feature type="transmembrane region" description="Helical" evidence="5">
    <location>
        <begin position="215"/>
        <end position="237"/>
    </location>
</feature>
<evidence type="ECO:0000256" key="4">
    <source>
        <dbReference type="ARBA" id="ARBA00023136"/>
    </source>
</evidence>
<feature type="transmembrane region" description="Helical" evidence="5">
    <location>
        <begin position="99"/>
        <end position="119"/>
    </location>
</feature>
<feature type="transmembrane region" description="Helical" evidence="5">
    <location>
        <begin position="185"/>
        <end position="203"/>
    </location>
</feature>
<evidence type="ECO:0000256" key="5">
    <source>
        <dbReference type="RuleBase" id="RU004379"/>
    </source>
</evidence>
<evidence type="ECO:0000256" key="1">
    <source>
        <dbReference type="ARBA" id="ARBA00004141"/>
    </source>
</evidence>
<name>A0AAV3QFZ9_LITER</name>
<dbReference type="EMBL" id="BAABME010020798">
    <property type="protein sequence ID" value="GAA0161463.1"/>
    <property type="molecule type" value="Genomic_DNA"/>
</dbReference>
<dbReference type="Proteomes" id="UP001454036">
    <property type="component" value="Unassembled WGS sequence"/>
</dbReference>
<keyword evidence="4 5" id="KW-0472">Membrane</keyword>
<dbReference type="AlphaFoldDB" id="A0AAV3QFZ9"/>
<evidence type="ECO:0000256" key="3">
    <source>
        <dbReference type="ARBA" id="ARBA00022989"/>
    </source>
</evidence>
<dbReference type="PANTHER" id="PTHR23291:SF121">
    <property type="entry name" value="BI1-LIKE PROTEIN"/>
    <property type="match status" value="1"/>
</dbReference>
<proteinExistence type="inferred from homology"/>
<evidence type="ECO:0000313" key="7">
    <source>
        <dbReference type="Proteomes" id="UP001454036"/>
    </source>
</evidence>
<feature type="transmembrane region" description="Helical" evidence="5">
    <location>
        <begin position="70"/>
        <end position="92"/>
    </location>
</feature>
<feature type="transmembrane region" description="Helical" evidence="5">
    <location>
        <begin position="125"/>
        <end position="146"/>
    </location>
</feature>
<feature type="transmembrane region" description="Helical" evidence="5">
    <location>
        <begin position="153"/>
        <end position="173"/>
    </location>
</feature>
<dbReference type="Pfam" id="PF01027">
    <property type="entry name" value="Bax1-I"/>
    <property type="match status" value="1"/>
</dbReference>